<keyword evidence="5" id="KW-1185">Reference proteome</keyword>
<reference evidence="5" key="2">
    <citation type="journal article" date="2019" name="Int. J. Syst. Evol. Microbiol.">
        <title>The Global Catalogue of Microorganisms (GCM) 10K type strain sequencing project: providing services to taxonomists for standard genome sequencing and annotation.</title>
        <authorList>
            <consortium name="The Broad Institute Genomics Platform"/>
            <consortium name="The Broad Institute Genome Sequencing Center for Infectious Disease"/>
            <person name="Wu L."/>
            <person name="Ma J."/>
        </authorList>
    </citation>
    <scope>NUCLEOTIDE SEQUENCE [LARGE SCALE GENOMIC DNA]</scope>
    <source>
        <strain evidence="5">JCM 17695</strain>
    </source>
</reference>
<name>A0ABW2THA9_9PSEU</name>
<evidence type="ECO:0000313" key="2">
    <source>
        <dbReference type="EMBL" id="MFC7612445.1"/>
    </source>
</evidence>
<reference evidence="2" key="1">
    <citation type="journal article" date="2014" name="Int. J. Syst. Evol. Microbiol.">
        <title>Complete genome of a new Firmicutes species belonging to the dominant human colonic microbiota ('Ruminococcus bicirculans') reveals two chromosomes and a selective capacity to utilize plant glucans.</title>
        <authorList>
            <consortium name="NISC Comparative Sequencing Program"/>
            <person name="Wegmann U."/>
            <person name="Louis P."/>
            <person name="Goesmann A."/>
            <person name="Henrissat B."/>
            <person name="Duncan S.H."/>
            <person name="Flint H.J."/>
        </authorList>
    </citation>
    <scope>NUCLEOTIDE SEQUENCE</scope>
    <source>
        <strain evidence="2">JCM 17695</strain>
    </source>
</reference>
<protein>
    <submittedName>
        <fullName evidence="2">Uncharacterized protein</fullName>
    </submittedName>
</protein>
<evidence type="ECO:0000313" key="5">
    <source>
        <dbReference type="Proteomes" id="UP001596512"/>
    </source>
</evidence>
<accession>A0ABW2THA9</accession>
<evidence type="ECO:0000313" key="1">
    <source>
        <dbReference type="EMBL" id="MFC7612368.1"/>
    </source>
</evidence>
<dbReference type="EMBL" id="JBHTEY010000002">
    <property type="protein sequence ID" value="MFC7612368.1"/>
    <property type="molecule type" value="Genomic_DNA"/>
</dbReference>
<evidence type="ECO:0000313" key="3">
    <source>
        <dbReference type="EMBL" id="MFC7612481.1"/>
    </source>
</evidence>
<dbReference type="Proteomes" id="UP001596512">
    <property type="component" value="Unassembled WGS sequence"/>
</dbReference>
<comment type="caution">
    <text evidence="2">The sequence shown here is derived from an EMBL/GenBank/DDBJ whole genome shotgun (WGS) entry which is preliminary data.</text>
</comment>
<gene>
    <name evidence="1" type="ORF">ACFQV2_00490</name>
    <name evidence="2" type="ORF">ACFQV2_00950</name>
    <name evidence="3" type="ORF">ACFQV2_01170</name>
    <name evidence="4" type="ORF">ACFQV2_40380</name>
</gene>
<dbReference type="EMBL" id="JBHTEY010000004">
    <property type="protein sequence ID" value="MFC7612481.1"/>
    <property type="molecule type" value="Genomic_DNA"/>
</dbReference>
<evidence type="ECO:0000313" key="4">
    <source>
        <dbReference type="EMBL" id="MFC7618664.1"/>
    </source>
</evidence>
<dbReference type="EMBL" id="JBHTEY010000003">
    <property type="protein sequence ID" value="MFC7612445.1"/>
    <property type="molecule type" value="Genomic_DNA"/>
</dbReference>
<proteinExistence type="predicted"/>
<sequence>MTLLCEIGDLMAARPNPVAPPDVVADWFDRKASVLDAIAADDLTTTAQSATARECAALARARAQELRQGDHR</sequence>
<reference evidence="2" key="3">
    <citation type="submission" date="2024-09" db="EMBL/GenBank/DDBJ databases">
        <authorList>
            <person name="Sun Q."/>
            <person name="Mori K."/>
        </authorList>
    </citation>
    <scope>NUCLEOTIDE SEQUENCE</scope>
    <source>
        <strain evidence="2">JCM 17695</strain>
    </source>
</reference>
<dbReference type="EMBL" id="JBHTEY010000004">
    <property type="protein sequence ID" value="MFC7618664.1"/>
    <property type="molecule type" value="Genomic_DNA"/>
</dbReference>
<organism evidence="2 5">
    <name type="scientific">Actinokineospora soli</name>
    <dbReference type="NCBI Taxonomy" id="1048753"/>
    <lineage>
        <taxon>Bacteria</taxon>
        <taxon>Bacillati</taxon>
        <taxon>Actinomycetota</taxon>
        <taxon>Actinomycetes</taxon>
        <taxon>Pseudonocardiales</taxon>
        <taxon>Pseudonocardiaceae</taxon>
        <taxon>Actinokineospora</taxon>
    </lineage>
</organism>